<protein>
    <submittedName>
        <fullName evidence="1">Uncharacterized protein</fullName>
    </submittedName>
</protein>
<keyword evidence="2" id="KW-1185">Reference proteome</keyword>
<dbReference type="Proteomes" id="UP000315295">
    <property type="component" value="Unassembled WGS sequence"/>
</dbReference>
<proteinExistence type="predicted"/>
<reference evidence="1 2" key="1">
    <citation type="journal article" date="2019" name="G3 (Bethesda)">
        <title>Sequencing of a Wild Apple (Malus baccata) Genome Unravels the Differences Between Cultivated and Wild Apple Species Regarding Disease Resistance and Cold Tolerance.</title>
        <authorList>
            <person name="Chen X."/>
        </authorList>
    </citation>
    <scope>NUCLEOTIDE SEQUENCE [LARGE SCALE GENOMIC DNA]</scope>
    <source>
        <strain evidence="2">cv. Shandingzi</strain>
        <tissue evidence="1">Leaves</tissue>
    </source>
</reference>
<dbReference type="AlphaFoldDB" id="A0A540KXZ1"/>
<name>A0A540KXZ1_MALBA</name>
<organism evidence="1 2">
    <name type="scientific">Malus baccata</name>
    <name type="common">Siberian crab apple</name>
    <name type="synonym">Pyrus baccata</name>
    <dbReference type="NCBI Taxonomy" id="106549"/>
    <lineage>
        <taxon>Eukaryota</taxon>
        <taxon>Viridiplantae</taxon>
        <taxon>Streptophyta</taxon>
        <taxon>Embryophyta</taxon>
        <taxon>Tracheophyta</taxon>
        <taxon>Spermatophyta</taxon>
        <taxon>Magnoliopsida</taxon>
        <taxon>eudicotyledons</taxon>
        <taxon>Gunneridae</taxon>
        <taxon>Pentapetalae</taxon>
        <taxon>rosids</taxon>
        <taxon>fabids</taxon>
        <taxon>Rosales</taxon>
        <taxon>Rosaceae</taxon>
        <taxon>Amygdaloideae</taxon>
        <taxon>Maleae</taxon>
        <taxon>Malus</taxon>
    </lineage>
</organism>
<comment type="caution">
    <text evidence="1">The sequence shown here is derived from an EMBL/GenBank/DDBJ whole genome shotgun (WGS) entry which is preliminary data.</text>
</comment>
<sequence length="121" mass="13520">MASMASKIEPRKSEKGDEDWFFSSSVTWAVVVVNWEKGVVVVGGEGGCDFKGFEGIDLGFKQDPTFAFVFLLCVFSYRLIGFGIQTGWEGFVCHALWSYLASRVGSWTEKNTEKNGEGRER</sequence>
<accession>A0A540KXZ1</accession>
<dbReference type="EMBL" id="VIEB01000874">
    <property type="protein sequence ID" value="TQD79094.1"/>
    <property type="molecule type" value="Genomic_DNA"/>
</dbReference>
<evidence type="ECO:0000313" key="2">
    <source>
        <dbReference type="Proteomes" id="UP000315295"/>
    </source>
</evidence>
<gene>
    <name evidence="1" type="ORF">C1H46_035351</name>
</gene>
<evidence type="ECO:0000313" key="1">
    <source>
        <dbReference type="EMBL" id="TQD79094.1"/>
    </source>
</evidence>